<dbReference type="AlphaFoldDB" id="A0A9P0CMA6"/>
<evidence type="ECO:0008006" key="5">
    <source>
        <dbReference type="Google" id="ProtNLM"/>
    </source>
</evidence>
<dbReference type="EMBL" id="OV651824">
    <property type="protein sequence ID" value="CAH1102180.1"/>
    <property type="molecule type" value="Genomic_DNA"/>
</dbReference>
<feature type="transmembrane region" description="Helical" evidence="2">
    <location>
        <begin position="450"/>
        <end position="472"/>
    </location>
</feature>
<dbReference type="Gene3D" id="1.20.1250.20">
    <property type="entry name" value="MFS general substrate transporter like domains"/>
    <property type="match status" value="1"/>
</dbReference>
<feature type="transmembrane region" description="Helical" evidence="2">
    <location>
        <begin position="124"/>
        <end position="144"/>
    </location>
</feature>
<evidence type="ECO:0000313" key="3">
    <source>
        <dbReference type="EMBL" id="CAH1102180.1"/>
    </source>
</evidence>
<name>A0A9P0CMA6_9CUCU</name>
<dbReference type="OrthoDB" id="1730117at2759"/>
<sequence length="490" mass="55258">MSLKITINQNKLKNTFKSVSRLINMESEVQRPLNNEYTEVYSRLPLKLQLSYGIGHVLNDVCASMWFTYLLVFFHLVLEFDNRQTGVILLIGQVADALSTPFVGYHSDQSDTFWICRYGRRKTWHLLGTICVIGSFPFIFAPCYGCEDAHSWREMFYYSMFIIIFQFGWAAVQISHLSLIPELTPNEHDRTKLTAVRYSFTVISNVLVYIITWIVLHLNNGESSKIGPGDGPKFQHVVWSILSIGIVSSILFHAYTREDDNGVGNNVRGGQVRSSIADLFKTFEIYRIAVVYMSSRLFVNLSQVFIPLYLHETLNMPASSLAVVPLMMFIGSFLASLVIEKINRFLRRKMTFALGALFGVIASIWIKFGGGENYQEYYIYLVALLIGAGGSIVLVTSLGVTTDFIGENTNNGAFVYGVMSFTDKLANGVAVVIIQYLHNDLKNIYFYRDVLTNVCGGSVILGAVAVIGCDCLRRRNSLVYERVPDYNSIN</sequence>
<dbReference type="PANTHER" id="PTHR11328">
    <property type="entry name" value="MAJOR FACILITATOR SUPERFAMILY DOMAIN-CONTAINING PROTEIN"/>
    <property type="match status" value="1"/>
</dbReference>
<proteinExistence type="inferred from homology"/>
<feature type="transmembrane region" description="Helical" evidence="2">
    <location>
        <begin position="413"/>
        <end position="438"/>
    </location>
</feature>
<dbReference type="FunFam" id="1.20.1250.20:FF:000431">
    <property type="entry name" value="Predicted protein"/>
    <property type="match status" value="1"/>
</dbReference>
<keyword evidence="4" id="KW-1185">Reference proteome</keyword>
<feature type="transmembrane region" description="Helical" evidence="2">
    <location>
        <begin position="377"/>
        <end position="401"/>
    </location>
</feature>
<dbReference type="InterPro" id="IPR036259">
    <property type="entry name" value="MFS_trans_sf"/>
</dbReference>
<organism evidence="3 4">
    <name type="scientific">Psylliodes chrysocephalus</name>
    <dbReference type="NCBI Taxonomy" id="3402493"/>
    <lineage>
        <taxon>Eukaryota</taxon>
        <taxon>Metazoa</taxon>
        <taxon>Ecdysozoa</taxon>
        <taxon>Arthropoda</taxon>
        <taxon>Hexapoda</taxon>
        <taxon>Insecta</taxon>
        <taxon>Pterygota</taxon>
        <taxon>Neoptera</taxon>
        <taxon>Endopterygota</taxon>
        <taxon>Coleoptera</taxon>
        <taxon>Polyphaga</taxon>
        <taxon>Cucujiformia</taxon>
        <taxon>Chrysomeloidea</taxon>
        <taxon>Chrysomelidae</taxon>
        <taxon>Galerucinae</taxon>
        <taxon>Alticini</taxon>
        <taxon>Psylliodes</taxon>
    </lineage>
</organism>
<evidence type="ECO:0000313" key="4">
    <source>
        <dbReference type="Proteomes" id="UP001153636"/>
    </source>
</evidence>
<feature type="transmembrane region" description="Helical" evidence="2">
    <location>
        <begin position="156"/>
        <end position="174"/>
    </location>
</feature>
<dbReference type="PANTHER" id="PTHR11328:SF28">
    <property type="entry name" value="MAJOR FACILITATOR SUPERFAMILY DOMAIN-CONTAINING PROTEIN 12"/>
    <property type="match status" value="1"/>
</dbReference>
<dbReference type="Pfam" id="PF13347">
    <property type="entry name" value="MFS_2"/>
    <property type="match status" value="1"/>
</dbReference>
<accession>A0A9P0CMA6</accession>
<keyword evidence="2" id="KW-0812">Transmembrane</keyword>
<keyword evidence="2" id="KW-1133">Transmembrane helix</keyword>
<keyword evidence="2" id="KW-0472">Membrane</keyword>
<dbReference type="GO" id="GO:0015293">
    <property type="term" value="F:symporter activity"/>
    <property type="evidence" value="ECO:0007669"/>
    <property type="project" value="InterPro"/>
</dbReference>
<gene>
    <name evidence="3" type="ORF">PSYICH_LOCUS3547</name>
</gene>
<dbReference type="Proteomes" id="UP001153636">
    <property type="component" value="Chromosome 12"/>
</dbReference>
<feature type="transmembrane region" description="Helical" evidence="2">
    <location>
        <begin position="195"/>
        <end position="216"/>
    </location>
</feature>
<dbReference type="GO" id="GO:0008643">
    <property type="term" value="P:carbohydrate transport"/>
    <property type="evidence" value="ECO:0007669"/>
    <property type="project" value="InterPro"/>
</dbReference>
<reference evidence="3" key="1">
    <citation type="submission" date="2022-01" db="EMBL/GenBank/DDBJ databases">
        <authorList>
            <person name="King R."/>
        </authorList>
    </citation>
    <scope>NUCLEOTIDE SEQUENCE</scope>
</reference>
<feature type="transmembrane region" description="Helical" evidence="2">
    <location>
        <begin position="236"/>
        <end position="255"/>
    </location>
</feature>
<dbReference type="GO" id="GO:0005886">
    <property type="term" value="C:plasma membrane"/>
    <property type="evidence" value="ECO:0007669"/>
    <property type="project" value="TreeGrafter"/>
</dbReference>
<protein>
    <recommendedName>
        <fullName evidence="5">Major facilitator superfamily domain-containing protein 12-like</fullName>
    </recommendedName>
</protein>
<evidence type="ECO:0000256" key="1">
    <source>
        <dbReference type="ARBA" id="ARBA00008335"/>
    </source>
</evidence>
<dbReference type="CDD" id="cd17491">
    <property type="entry name" value="MFS_MFSD12"/>
    <property type="match status" value="1"/>
</dbReference>
<feature type="transmembrane region" description="Helical" evidence="2">
    <location>
        <begin position="289"/>
        <end position="310"/>
    </location>
</feature>
<evidence type="ECO:0000256" key="2">
    <source>
        <dbReference type="SAM" id="Phobius"/>
    </source>
</evidence>
<feature type="transmembrane region" description="Helical" evidence="2">
    <location>
        <begin position="351"/>
        <end position="371"/>
    </location>
</feature>
<dbReference type="InterPro" id="IPR039672">
    <property type="entry name" value="MFS_2"/>
</dbReference>
<comment type="similarity">
    <text evidence="1">Belongs to the major facilitator superfamily.</text>
</comment>
<feature type="transmembrane region" description="Helical" evidence="2">
    <location>
        <begin position="316"/>
        <end position="339"/>
    </location>
</feature>
<dbReference type="SUPFAM" id="SSF103473">
    <property type="entry name" value="MFS general substrate transporter"/>
    <property type="match status" value="1"/>
</dbReference>